<evidence type="ECO:0000313" key="3">
    <source>
        <dbReference type="Proteomes" id="UP000534186"/>
    </source>
</evidence>
<keyword evidence="1" id="KW-0812">Transmembrane</keyword>
<name>A0A7Y9T1W8_9BACT</name>
<protein>
    <submittedName>
        <fullName evidence="2">Uncharacterized protein</fullName>
    </submittedName>
</protein>
<sequence>MSSTRIMFFRAGVVLAAFSWALGAIYMHRAKVIGGFWNHMSENDLWLRAGLAVALLSIILSLFGRGFSRIAVLVVSSLALVVWLGFGMAL</sequence>
<organism evidence="2 3">
    <name type="scientific">Tunturiibacter lichenicola</name>
    <dbReference type="NCBI Taxonomy" id="2051959"/>
    <lineage>
        <taxon>Bacteria</taxon>
        <taxon>Pseudomonadati</taxon>
        <taxon>Acidobacteriota</taxon>
        <taxon>Terriglobia</taxon>
        <taxon>Terriglobales</taxon>
        <taxon>Acidobacteriaceae</taxon>
        <taxon>Tunturiibacter</taxon>
    </lineage>
</organism>
<comment type="caution">
    <text evidence="2">The sequence shown here is derived from an EMBL/GenBank/DDBJ whole genome shotgun (WGS) entry which is preliminary data.</text>
</comment>
<feature type="transmembrane region" description="Helical" evidence="1">
    <location>
        <begin position="70"/>
        <end position="89"/>
    </location>
</feature>
<proteinExistence type="predicted"/>
<keyword evidence="1" id="KW-1133">Transmembrane helix</keyword>
<dbReference type="Proteomes" id="UP000534186">
    <property type="component" value="Unassembled WGS sequence"/>
</dbReference>
<dbReference type="EMBL" id="JACCCV010000001">
    <property type="protein sequence ID" value="NYF50953.1"/>
    <property type="molecule type" value="Genomic_DNA"/>
</dbReference>
<accession>A0A7Y9T1W8</accession>
<evidence type="ECO:0000256" key="1">
    <source>
        <dbReference type="SAM" id="Phobius"/>
    </source>
</evidence>
<gene>
    <name evidence="2" type="ORF">HDF12_001318</name>
</gene>
<keyword evidence="1" id="KW-0472">Membrane</keyword>
<reference evidence="2 3" key="1">
    <citation type="submission" date="2020-07" db="EMBL/GenBank/DDBJ databases">
        <title>Genomic Encyclopedia of Type Strains, Phase IV (KMG-V): Genome sequencing to study the core and pangenomes of soil and plant-associated prokaryotes.</title>
        <authorList>
            <person name="Whitman W."/>
        </authorList>
    </citation>
    <scope>NUCLEOTIDE SEQUENCE [LARGE SCALE GENOMIC DNA]</scope>
    <source>
        <strain evidence="2 3">M8UP30</strain>
    </source>
</reference>
<feature type="transmembrane region" description="Helical" evidence="1">
    <location>
        <begin position="46"/>
        <end position="63"/>
    </location>
</feature>
<evidence type="ECO:0000313" key="2">
    <source>
        <dbReference type="EMBL" id="NYF50953.1"/>
    </source>
</evidence>
<dbReference type="AlphaFoldDB" id="A0A7Y9T1W8"/>